<protein>
    <submittedName>
        <fullName evidence="3">Surface protein with fasciclin (FAS1) repeats</fullName>
    </submittedName>
</protein>
<dbReference type="EMBL" id="JBEPLY010000003">
    <property type="protein sequence ID" value="MET3599183.1"/>
    <property type="molecule type" value="Genomic_DNA"/>
</dbReference>
<dbReference type="Pfam" id="PF02469">
    <property type="entry name" value="Fasciclin"/>
    <property type="match status" value="1"/>
</dbReference>
<dbReference type="PANTHER" id="PTHR10900:SF77">
    <property type="entry name" value="FI19380P1"/>
    <property type="match status" value="1"/>
</dbReference>
<reference evidence="3 4" key="1">
    <citation type="submission" date="2024-06" db="EMBL/GenBank/DDBJ databases">
        <title>Genomic Encyclopedia of Type Strains, Phase IV (KMG-IV): sequencing the most valuable type-strain genomes for metagenomic binning, comparative biology and taxonomic classification.</title>
        <authorList>
            <person name="Goeker M."/>
        </authorList>
    </citation>
    <scope>NUCLEOTIDE SEQUENCE [LARGE SCALE GENOMIC DNA]</scope>
    <source>
        <strain evidence="3 4">DSM 28102</strain>
    </source>
</reference>
<dbReference type="PROSITE" id="PS50213">
    <property type="entry name" value="FAS1"/>
    <property type="match status" value="1"/>
</dbReference>
<feature type="domain" description="FAS1" evidence="2">
    <location>
        <begin position="37"/>
        <end position="181"/>
    </location>
</feature>
<evidence type="ECO:0000259" key="2">
    <source>
        <dbReference type="PROSITE" id="PS50213"/>
    </source>
</evidence>
<dbReference type="InterPro" id="IPR036378">
    <property type="entry name" value="FAS1_dom_sf"/>
</dbReference>
<dbReference type="InterPro" id="IPR050904">
    <property type="entry name" value="Adhesion/Biosynth-related"/>
</dbReference>
<keyword evidence="4" id="KW-1185">Reference proteome</keyword>
<name>A0ABV2I8F0_9HYPH</name>
<dbReference type="InterPro" id="IPR000782">
    <property type="entry name" value="FAS1_domain"/>
</dbReference>
<proteinExistence type="predicted"/>
<evidence type="ECO:0000256" key="1">
    <source>
        <dbReference type="SAM" id="SignalP"/>
    </source>
</evidence>
<feature type="signal peptide" evidence="1">
    <location>
        <begin position="1"/>
        <end position="24"/>
    </location>
</feature>
<dbReference type="PANTHER" id="PTHR10900">
    <property type="entry name" value="PERIOSTIN-RELATED"/>
    <property type="match status" value="1"/>
</dbReference>
<accession>A0ABV2I8F0</accession>
<organism evidence="3 4">
    <name type="scientific">Martelella mangrovi</name>
    <dbReference type="NCBI Taxonomy" id="1397477"/>
    <lineage>
        <taxon>Bacteria</taxon>
        <taxon>Pseudomonadati</taxon>
        <taxon>Pseudomonadota</taxon>
        <taxon>Alphaproteobacteria</taxon>
        <taxon>Hyphomicrobiales</taxon>
        <taxon>Aurantimonadaceae</taxon>
        <taxon>Martelella</taxon>
    </lineage>
</organism>
<evidence type="ECO:0000313" key="4">
    <source>
        <dbReference type="Proteomes" id="UP001549164"/>
    </source>
</evidence>
<dbReference type="SUPFAM" id="SSF82153">
    <property type="entry name" value="FAS1 domain"/>
    <property type="match status" value="1"/>
</dbReference>
<gene>
    <name evidence="3" type="ORF">ABID12_001114</name>
</gene>
<feature type="chain" id="PRO_5046436051" evidence="1">
    <location>
        <begin position="25"/>
        <end position="185"/>
    </location>
</feature>
<dbReference type="RefSeq" id="WP_106311662.1">
    <property type="nucleotide sequence ID" value="NZ_JBEPLY010000003.1"/>
</dbReference>
<keyword evidence="1" id="KW-0732">Signal</keyword>
<dbReference type="SMART" id="SM00554">
    <property type="entry name" value="FAS1"/>
    <property type="match status" value="1"/>
</dbReference>
<sequence>MLKTFKRTAIATAVITGSAVAALAANPMVGGAAMYPDKNIVENAMNSKDHTTLVAAVKAAGLVETLQGEGPFTVFAPTNAAFADLPEGTVDELLMPENKEALAKVLTCHVVSADAMASAIQKMIADDGGAHDVPTVGGCTLSATEMDGVITLTDENGRTAEVTIADVEQSNGVIHVIDTVLLPAS</sequence>
<dbReference type="Proteomes" id="UP001549164">
    <property type="component" value="Unassembled WGS sequence"/>
</dbReference>
<dbReference type="Gene3D" id="2.30.180.10">
    <property type="entry name" value="FAS1 domain"/>
    <property type="match status" value="1"/>
</dbReference>
<evidence type="ECO:0000313" key="3">
    <source>
        <dbReference type="EMBL" id="MET3599183.1"/>
    </source>
</evidence>
<comment type="caution">
    <text evidence="3">The sequence shown here is derived from an EMBL/GenBank/DDBJ whole genome shotgun (WGS) entry which is preliminary data.</text>
</comment>